<sequence>MFHNSKNIISENGTGQVNRWNVQESGTHRLEGSSQKSVEPTLYGRLCKHKSSPHVTGQEVGALRQKGGTAETTLFPSFSIRAEKRFYLRKE</sequence>
<accession>A0A094IX72</accession>
<evidence type="ECO:0000313" key="2">
    <source>
        <dbReference type="EMBL" id="KFZ32280.1"/>
    </source>
</evidence>
<organism evidence="2">
    <name type="scientific">Anoxybacillus flavithermus</name>
    <dbReference type="NCBI Taxonomy" id="33934"/>
    <lineage>
        <taxon>Bacteria</taxon>
        <taxon>Bacillati</taxon>
        <taxon>Bacillota</taxon>
        <taxon>Bacilli</taxon>
        <taxon>Bacillales</taxon>
        <taxon>Anoxybacillaceae</taxon>
        <taxon>Anoxybacillus</taxon>
    </lineage>
</organism>
<reference evidence="2" key="1">
    <citation type="submission" date="2014-08" db="EMBL/GenBank/DDBJ databases">
        <title>Fullgenome sequencing of Anoxybacillus sp.25 isolate from Garga hot-spring Russia.</title>
        <authorList>
            <person name="Rozanov A.S."/>
            <person name="Kotenko A.V."/>
            <person name="Malup T.K."/>
            <person name="Peltek S.E."/>
        </authorList>
    </citation>
    <scope>NUCLEOTIDE SEQUENCE [LARGE SCALE GENOMIC DNA]</scope>
    <source>
        <strain evidence="2">25</strain>
    </source>
</reference>
<proteinExistence type="predicted"/>
<gene>
    <name evidence="2" type="ORF">JS44_12805</name>
</gene>
<dbReference type="EMBL" id="JPZO01000092">
    <property type="protein sequence ID" value="KFZ32280.1"/>
    <property type="molecule type" value="Genomic_DNA"/>
</dbReference>
<comment type="caution">
    <text evidence="2">The sequence shown here is derived from an EMBL/GenBank/DDBJ whole genome shotgun (WGS) entry which is preliminary data.</text>
</comment>
<dbReference type="AlphaFoldDB" id="A0A094IX72"/>
<feature type="region of interest" description="Disordered" evidence="1">
    <location>
        <begin position="1"/>
        <end position="38"/>
    </location>
</feature>
<protein>
    <submittedName>
        <fullName evidence="2">Uncharacterized protein</fullName>
    </submittedName>
</protein>
<evidence type="ECO:0000256" key="1">
    <source>
        <dbReference type="SAM" id="MobiDB-lite"/>
    </source>
</evidence>
<name>A0A094IX72_9BACL</name>
<feature type="compositionally biased region" description="Polar residues" evidence="1">
    <location>
        <begin position="1"/>
        <end position="25"/>
    </location>
</feature>